<gene>
    <name evidence="10" type="ORF">CLV63_11519</name>
</gene>
<dbReference type="PROSITE" id="PS00216">
    <property type="entry name" value="SUGAR_TRANSPORT_1"/>
    <property type="match status" value="1"/>
</dbReference>
<dbReference type="PANTHER" id="PTHR42718:SF47">
    <property type="entry name" value="METHYL VIOLOGEN RESISTANCE PROTEIN SMVA"/>
    <property type="match status" value="1"/>
</dbReference>
<comment type="similarity">
    <text evidence="2">Belongs to the major facilitator superfamily. TCR/Tet family.</text>
</comment>
<dbReference type="OrthoDB" id="3281800at2"/>
<keyword evidence="11" id="KW-1185">Reference proteome</keyword>
<dbReference type="InterPro" id="IPR001958">
    <property type="entry name" value="Tet-R_TetA/multi-R_MdtG-like"/>
</dbReference>
<evidence type="ECO:0000313" key="10">
    <source>
        <dbReference type="EMBL" id="PSK95359.1"/>
    </source>
</evidence>
<keyword evidence="4" id="KW-1003">Cell membrane</keyword>
<dbReference type="InterPro" id="IPR036259">
    <property type="entry name" value="MFS_trans_sf"/>
</dbReference>
<dbReference type="Gene3D" id="1.20.1720.10">
    <property type="entry name" value="Multidrug resistance protein D"/>
    <property type="match status" value="1"/>
</dbReference>
<dbReference type="GO" id="GO:0022857">
    <property type="term" value="F:transmembrane transporter activity"/>
    <property type="evidence" value="ECO:0007669"/>
    <property type="project" value="InterPro"/>
</dbReference>
<dbReference type="RefSeq" id="WP_106584709.1">
    <property type="nucleotide sequence ID" value="NZ_PYGA01000015.1"/>
</dbReference>
<evidence type="ECO:0000313" key="11">
    <source>
        <dbReference type="Proteomes" id="UP000240542"/>
    </source>
</evidence>
<feature type="transmembrane region" description="Helical" evidence="8">
    <location>
        <begin position="52"/>
        <end position="72"/>
    </location>
</feature>
<keyword evidence="5 8" id="KW-0812">Transmembrane</keyword>
<dbReference type="AlphaFoldDB" id="A0A2P8DDT8"/>
<dbReference type="Gene3D" id="1.20.1250.20">
    <property type="entry name" value="MFS general substrate transporter like domains"/>
    <property type="match status" value="1"/>
</dbReference>
<keyword evidence="6 8" id="KW-1133">Transmembrane helix</keyword>
<dbReference type="PRINTS" id="PR01035">
    <property type="entry name" value="TCRTETA"/>
</dbReference>
<feature type="transmembrane region" description="Helical" evidence="8">
    <location>
        <begin position="84"/>
        <end position="109"/>
    </location>
</feature>
<feature type="transmembrane region" description="Helical" evidence="8">
    <location>
        <begin position="401"/>
        <end position="421"/>
    </location>
</feature>
<feature type="transmembrane region" description="Helical" evidence="8">
    <location>
        <begin position="441"/>
        <end position="460"/>
    </location>
</feature>
<feature type="transmembrane region" description="Helical" evidence="8">
    <location>
        <begin position="336"/>
        <end position="354"/>
    </location>
</feature>
<feature type="transmembrane region" description="Helical" evidence="8">
    <location>
        <begin position="171"/>
        <end position="191"/>
    </location>
</feature>
<name>A0A2P8DDT8_9ACTN</name>
<protein>
    <submittedName>
        <fullName evidence="10">DHA2 family multidrug resistance protein-like MFS transporter</fullName>
    </submittedName>
</protein>
<dbReference type="InterPro" id="IPR005829">
    <property type="entry name" value="Sugar_transporter_CS"/>
</dbReference>
<keyword evidence="7 8" id="KW-0472">Membrane</keyword>
<feature type="transmembrane region" description="Helical" evidence="8">
    <location>
        <begin position="262"/>
        <end position="284"/>
    </location>
</feature>
<feature type="transmembrane region" description="Helical" evidence="8">
    <location>
        <begin position="304"/>
        <end position="324"/>
    </location>
</feature>
<feature type="transmembrane region" description="Helical" evidence="8">
    <location>
        <begin position="115"/>
        <end position="132"/>
    </location>
</feature>
<sequence>MTERSPHRLNPHLYGILALFGTVMLIGGTDMTKVAVALPALSGDLNVDSVQSLWVADIYPLAAGVVLVPSAVAADRFGRKRGYLLGVLIAAISAAAAALAPTAEVLIAARVGQGVGAALLIAGTVAIIRVTFPGLRLRAVAYGVWTAGFSAGSALGPLLGGGIVELAHWRWVFWINVPVLLICFIGALVVLRESRNPDPPSLDALSAVLSAIAVGALVAGLKGPSRADIAPWLSLAAIAIAAVAAVLFVVRQLRLPRPFLDVGLFTNGLLASAAAVIAVTNGAFNGTLYLLMQRYQVVDGLSAVQAGIALLPLAAASAVGGLLGPALQRRSTQQHIIAGGLALTAAGFVLVATARGGGELAGMTLLGLGAGIIMAIGANAVMSTAPENRAADAGAVQESAFALGAGTGVAALGVLAIHSGARGAPGASASAVYGPGAETALVIGALAYASFAVAASVVILGTRTGTPPVRATQSTGER</sequence>
<feature type="transmembrane region" description="Helical" evidence="8">
    <location>
        <begin position="12"/>
        <end position="32"/>
    </location>
</feature>
<comment type="caution">
    <text evidence="10">The sequence shown here is derived from an EMBL/GenBank/DDBJ whole genome shotgun (WGS) entry which is preliminary data.</text>
</comment>
<keyword evidence="3" id="KW-0813">Transport</keyword>
<reference evidence="10 11" key="1">
    <citation type="submission" date="2018-03" db="EMBL/GenBank/DDBJ databases">
        <title>Genomic Encyclopedia of Archaeal and Bacterial Type Strains, Phase II (KMG-II): from individual species to whole genera.</title>
        <authorList>
            <person name="Goeker M."/>
        </authorList>
    </citation>
    <scope>NUCLEOTIDE SEQUENCE [LARGE SCALE GENOMIC DNA]</scope>
    <source>
        <strain evidence="10 11">DSM 45312</strain>
    </source>
</reference>
<evidence type="ECO:0000256" key="8">
    <source>
        <dbReference type="SAM" id="Phobius"/>
    </source>
</evidence>
<dbReference type="Pfam" id="PF07690">
    <property type="entry name" value="MFS_1"/>
    <property type="match status" value="1"/>
</dbReference>
<dbReference type="EMBL" id="PYGA01000015">
    <property type="protein sequence ID" value="PSK95359.1"/>
    <property type="molecule type" value="Genomic_DNA"/>
</dbReference>
<comment type="subcellular location">
    <subcellularLocation>
        <location evidence="1">Cell membrane</location>
        <topology evidence="1">Multi-pass membrane protein</topology>
    </subcellularLocation>
</comment>
<feature type="transmembrane region" description="Helical" evidence="8">
    <location>
        <begin position="229"/>
        <end position="250"/>
    </location>
</feature>
<evidence type="ECO:0000256" key="4">
    <source>
        <dbReference type="ARBA" id="ARBA00022475"/>
    </source>
</evidence>
<evidence type="ECO:0000256" key="1">
    <source>
        <dbReference type="ARBA" id="ARBA00004651"/>
    </source>
</evidence>
<evidence type="ECO:0000256" key="3">
    <source>
        <dbReference type="ARBA" id="ARBA00022448"/>
    </source>
</evidence>
<dbReference type="InterPro" id="IPR020846">
    <property type="entry name" value="MFS_dom"/>
</dbReference>
<proteinExistence type="inferred from homology"/>
<dbReference type="PROSITE" id="PS50850">
    <property type="entry name" value="MFS"/>
    <property type="match status" value="1"/>
</dbReference>
<feature type="transmembrane region" description="Helical" evidence="8">
    <location>
        <begin position="203"/>
        <end position="223"/>
    </location>
</feature>
<feature type="transmembrane region" description="Helical" evidence="8">
    <location>
        <begin position="139"/>
        <end position="159"/>
    </location>
</feature>
<dbReference type="InterPro" id="IPR011701">
    <property type="entry name" value="MFS"/>
</dbReference>
<organism evidence="10 11">
    <name type="scientific">Murinocardiopsis flavida</name>
    <dbReference type="NCBI Taxonomy" id="645275"/>
    <lineage>
        <taxon>Bacteria</taxon>
        <taxon>Bacillati</taxon>
        <taxon>Actinomycetota</taxon>
        <taxon>Actinomycetes</taxon>
        <taxon>Streptosporangiales</taxon>
        <taxon>Nocardiopsidaceae</taxon>
        <taxon>Murinocardiopsis</taxon>
    </lineage>
</organism>
<dbReference type="GO" id="GO:0005886">
    <property type="term" value="C:plasma membrane"/>
    <property type="evidence" value="ECO:0007669"/>
    <property type="project" value="UniProtKB-SubCell"/>
</dbReference>
<feature type="domain" description="Major facilitator superfamily (MFS) profile" evidence="9">
    <location>
        <begin position="16"/>
        <end position="467"/>
    </location>
</feature>
<dbReference type="PANTHER" id="PTHR42718">
    <property type="entry name" value="MAJOR FACILITATOR SUPERFAMILY MULTIDRUG TRANSPORTER MFSC"/>
    <property type="match status" value="1"/>
</dbReference>
<dbReference type="SUPFAM" id="SSF103473">
    <property type="entry name" value="MFS general substrate transporter"/>
    <property type="match status" value="1"/>
</dbReference>
<evidence type="ECO:0000256" key="5">
    <source>
        <dbReference type="ARBA" id="ARBA00022692"/>
    </source>
</evidence>
<evidence type="ECO:0000259" key="9">
    <source>
        <dbReference type="PROSITE" id="PS50850"/>
    </source>
</evidence>
<feature type="transmembrane region" description="Helical" evidence="8">
    <location>
        <begin position="360"/>
        <end position="381"/>
    </location>
</feature>
<evidence type="ECO:0000256" key="2">
    <source>
        <dbReference type="ARBA" id="ARBA00007520"/>
    </source>
</evidence>
<evidence type="ECO:0000256" key="6">
    <source>
        <dbReference type="ARBA" id="ARBA00022989"/>
    </source>
</evidence>
<dbReference type="CDD" id="cd17321">
    <property type="entry name" value="MFS_MMR_MDR_like"/>
    <property type="match status" value="1"/>
</dbReference>
<dbReference type="Proteomes" id="UP000240542">
    <property type="component" value="Unassembled WGS sequence"/>
</dbReference>
<evidence type="ECO:0000256" key="7">
    <source>
        <dbReference type="ARBA" id="ARBA00023136"/>
    </source>
</evidence>
<accession>A0A2P8DDT8</accession>